<accession>A0AAE8EN15</accession>
<dbReference type="AlphaFoldDB" id="A0AAE8EN15"/>
<proteinExistence type="predicted"/>
<evidence type="ECO:0000313" key="1">
    <source>
        <dbReference type="EMBL" id="RLM17676.1"/>
    </source>
</evidence>
<comment type="caution">
    <text evidence="1">The sequence shown here is derived from an EMBL/GenBank/DDBJ whole genome shotgun (WGS) entry which is preliminary data.</text>
</comment>
<dbReference type="Proteomes" id="UP000285972">
    <property type="component" value="Unassembled WGS sequence"/>
</dbReference>
<evidence type="ECO:0000313" key="2">
    <source>
        <dbReference type="Proteomes" id="UP000285972"/>
    </source>
</evidence>
<organism evidence="1 2">
    <name type="scientific">Brenneria goodwinii</name>
    <dbReference type="NCBI Taxonomy" id="1109412"/>
    <lineage>
        <taxon>Bacteria</taxon>
        <taxon>Pseudomonadati</taxon>
        <taxon>Pseudomonadota</taxon>
        <taxon>Gammaproteobacteria</taxon>
        <taxon>Enterobacterales</taxon>
        <taxon>Pectobacteriaceae</taxon>
        <taxon>Brenneria</taxon>
    </lineage>
</organism>
<reference evidence="1 2" key="1">
    <citation type="submission" date="2016-09" db="EMBL/GenBank/DDBJ databases">
        <authorList>
            <person name="Doonan J."/>
            <person name="Pachebat J.A."/>
            <person name="Golyshin P.N."/>
            <person name="Denman S."/>
            <person name="Mcdonald J.E."/>
        </authorList>
    </citation>
    <scope>NUCLEOTIDE SEQUENCE [LARGE SCALE GENOMIC DNA]</scope>
    <source>
        <strain evidence="1 2">FRB141</strain>
    </source>
</reference>
<protein>
    <submittedName>
        <fullName evidence="1">Uncharacterized protein</fullName>
    </submittedName>
</protein>
<dbReference type="EMBL" id="MJLX01000078">
    <property type="protein sequence ID" value="RLM17676.1"/>
    <property type="molecule type" value="Genomic_DNA"/>
</dbReference>
<name>A0AAE8EN15_9GAMM</name>
<gene>
    <name evidence="1" type="ORF">BIY26_20185</name>
</gene>
<sequence>MVSHKIARSYSFVTFHDVNCPMPGNKVVHYNHFVAIRSQILVLSAEIFNLRSAGRLSGLFAAAVVYRHH</sequence>